<accession>A0A0G1C1S6</accession>
<dbReference type="AlphaFoldDB" id="A0A0G1C1S6"/>
<proteinExistence type="predicted"/>
<comment type="caution">
    <text evidence="3">The sequence shown here is derived from an EMBL/GenBank/DDBJ whole genome shotgun (WGS) entry which is preliminary data.</text>
</comment>
<dbReference type="STRING" id="1618369.UV54_C0034G0005"/>
<name>A0A0G1C1S6_9BACT</name>
<evidence type="ECO:0000313" key="4">
    <source>
        <dbReference type="Proteomes" id="UP000034213"/>
    </source>
</evidence>
<dbReference type="EMBL" id="LCEW01000034">
    <property type="protein sequence ID" value="KKS79454.1"/>
    <property type="molecule type" value="Genomic_DNA"/>
</dbReference>
<keyword evidence="1" id="KW-0175">Coiled coil</keyword>
<organism evidence="3 4">
    <name type="scientific">Candidatus Beckwithbacteria bacterium GW2011_GWA2_43_10</name>
    <dbReference type="NCBI Taxonomy" id="1618369"/>
    <lineage>
        <taxon>Bacteria</taxon>
        <taxon>Candidatus Beckwithiibacteriota</taxon>
    </lineage>
</organism>
<evidence type="ECO:0000313" key="3">
    <source>
        <dbReference type="EMBL" id="KKS79454.1"/>
    </source>
</evidence>
<sequence>MSKGNSIVSDVFGELLETGKATVKAGTKAVSGASGLDWLEKMAPQKKPAAVSDDDKQQKEQIKRLAEMDKRRSRQAYEEIQRQIRLIQKQKASQPRKYVTGATGFDEEQVKAPETFFEKMKKKKEAMAKKLPWTSKQGMGTGEITRGVSG</sequence>
<feature type="region of interest" description="Disordered" evidence="2">
    <location>
        <begin position="127"/>
        <end position="150"/>
    </location>
</feature>
<evidence type="ECO:0000256" key="1">
    <source>
        <dbReference type="SAM" id="Coils"/>
    </source>
</evidence>
<feature type="coiled-coil region" evidence="1">
    <location>
        <begin position="63"/>
        <end position="90"/>
    </location>
</feature>
<dbReference type="Proteomes" id="UP000034213">
    <property type="component" value="Unassembled WGS sequence"/>
</dbReference>
<gene>
    <name evidence="3" type="ORF">UV54_C0034G0005</name>
</gene>
<evidence type="ECO:0000256" key="2">
    <source>
        <dbReference type="SAM" id="MobiDB-lite"/>
    </source>
</evidence>
<reference evidence="3 4" key="1">
    <citation type="journal article" date="2015" name="Nature">
        <title>rRNA introns, odd ribosomes, and small enigmatic genomes across a large radiation of phyla.</title>
        <authorList>
            <person name="Brown C.T."/>
            <person name="Hug L.A."/>
            <person name="Thomas B.C."/>
            <person name="Sharon I."/>
            <person name="Castelle C.J."/>
            <person name="Singh A."/>
            <person name="Wilkins M.J."/>
            <person name="Williams K.H."/>
            <person name="Banfield J.F."/>
        </authorList>
    </citation>
    <scope>NUCLEOTIDE SEQUENCE [LARGE SCALE GENOMIC DNA]</scope>
</reference>
<protein>
    <submittedName>
        <fullName evidence="3">Uncharacterized protein</fullName>
    </submittedName>
</protein>